<feature type="domain" description="TM7S3/TM198-like" evidence="8">
    <location>
        <begin position="117"/>
        <end position="316"/>
    </location>
</feature>
<evidence type="ECO:0000313" key="9">
    <source>
        <dbReference type="EMBL" id="KAG9319931.1"/>
    </source>
</evidence>
<dbReference type="InterPro" id="IPR040236">
    <property type="entry name" value="TMEM198"/>
</dbReference>
<dbReference type="Pfam" id="PF13886">
    <property type="entry name" value="TM7S3_TM198"/>
    <property type="match status" value="1"/>
</dbReference>
<feature type="transmembrane region" description="Helical" evidence="7">
    <location>
        <begin position="198"/>
        <end position="219"/>
    </location>
</feature>
<feature type="transmembrane region" description="Helical" evidence="7">
    <location>
        <begin position="297"/>
        <end position="317"/>
    </location>
</feature>
<dbReference type="EMBL" id="JAIFTL010000353">
    <property type="protein sequence ID" value="KAG9319931.1"/>
    <property type="molecule type" value="Genomic_DNA"/>
</dbReference>
<accession>A0A9P7ZZW7</accession>
<feature type="transmembrane region" description="Helical" evidence="7">
    <location>
        <begin position="225"/>
        <end position="243"/>
    </location>
</feature>
<evidence type="ECO:0000259" key="8">
    <source>
        <dbReference type="Pfam" id="PF13886"/>
    </source>
</evidence>
<dbReference type="GO" id="GO:0005886">
    <property type="term" value="C:plasma membrane"/>
    <property type="evidence" value="ECO:0007669"/>
    <property type="project" value="TreeGrafter"/>
</dbReference>
<sequence length="340" mass="36835">MDGLEHFSYQTLSCLLHSFFCSSVSFSSFSLFLHVRPPPVPYPSRRTTATPGHLASQHPKSTYVMAPSLQARALAFLVLLFCLFTSSAHAQNHTFDATLPGNGGKEFSITVDNVIVGIVLIAAGFLFAFFGHKFFKITLFLAGFFTFSILVWLALAHLEPKQGYGSNADWIYLGAGAAGGLIGGCLFLCFWRLGFAAIGGVAGFALAMFILSWTSAGVISYGTGRIVFIVACILVGILLTFFVERHIVILGTALVGAGAFFVGLDFFLHTGYKEAFRAFLSGNHSALFGGYHVSGKVYGMLAGNLGMTVVGAAFQYWRHHDSFVPKSHRPHANRPSYQEV</sequence>
<dbReference type="PANTHER" id="PTHR31247:SF5">
    <property type="entry name" value="DUF4203 DOMAIN-CONTAINING PROTEIN"/>
    <property type="match status" value="1"/>
</dbReference>
<evidence type="ECO:0000256" key="2">
    <source>
        <dbReference type="ARBA" id="ARBA00006244"/>
    </source>
</evidence>
<comment type="similarity">
    <text evidence="2">Belongs to the TMEM198 family.</text>
</comment>
<feature type="transmembrane region" description="Helical" evidence="7">
    <location>
        <begin position="15"/>
        <end position="35"/>
    </location>
</feature>
<evidence type="ECO:0000256" key="3">
    <source>
        <dbReference type="ARBA" id="ARBA00022692"/>
    </source>
</evidence>
<comment type="caution">
    <text evidence="9">The sequence shown here is derived from an EMBL/GenBank/DDBJ whole genome shotgun (WGS) entry which is preliminary data.</text>
</comment>
<proteinExistence type="inferred from homology"/>
<evidence type="ECO:0000256" key="5">
    <source>
        <dbReference type="ARBA" id="ARBA00023136"/>
    </source>
</evidence>
<feature type="transmembrane region" description="Helical" evidence="7">
    <location>
        <begin position="137"/>
        <end position="158"/>
    </location>
</feature>
<feature type="transmembrane region" description="Helical" evidence="7">
    <location>
        <begin position="110"/>
        <end position="130"/>
    </location>
</feature>
<reference evidence="9" key="1">
    <citation type="submission" date="2021-07" db="EMBL/GenBank/DDBJ databases">
        <title>Draft genome of Mortierella alpina, strain LL118, isolated from an aspen leaf litter sample.</title>
        <authorList>
            <person name="Yang S."/>
            <person name="Vinatzer B.A."/>
        </authorList>
    </citation>
    <scope>NUCLEOTIDE SEQUENCE</scope>
    <source>
        <strain evidence="9">LL118</strain>
    </source>
</reference>
<feature type="transmembrane region" description="Helical" evidence="7">
    <location>
        <begin position="248"/>
        <end position="268"/>
    </location>
</feature>
<keyword evidence="4 7" id="KW-1133">Transmembrane helix</keyword>
<evidence type="ECO:0000256" key="7">
    <source>
        <dbReference type="SAM" id="Phobius"/>
    </source>
</evidence>
<evidence type="ECO:0000256" key="1">
    <source>
        <dbReference type="ARBA" id="ARBA00004141"/>
    </source>
</evidence>
<evidence type="ECO:0000256" key="4">
    <source>
        <dbReference type="ARBA" id="ARBA00022989"/>
    </source>
</evidence>
<dbReference type="PANTHER" id="PTHR31247">
    <property type="entry name" value="TRANSMEMBRANE PROTEIN 198 FAMILY MEMBER"/>
    <property type="match status" value="1"/>
</dbReference>
<evidence type="ECO:0000256" key="6">
    <source>
        <dbReference type="ARBA" id="ARBA00049737"/>
    </source>
</evidence>
<gene>
    <name evidence="9" type="ORF">KVV02_006647</name>
</gene>
<keyword evidence="5 7" id="KW-0472">Membrane</keyword>
<keyword evidence="3 7" id="KW-0812">Transmembrane</keyword>
<name>A0A9P7ZZW7_MORAP</name>
<comment type="subcellular location">
    <subcellularLocation>
        <location evidence="1">Membrane</location>
        <topology evidence="1">Multi-pass membrane protein</topology>
    </subcellularLocation>
</comment>
<dbReference type="AlphaFoldDB" id="A0A9P7ZZW7"/>
<dbReference type="Proteomes" id="UP000717515">
    <property type="component" value="Unassembled WGS sequence"/>
</dbReference>
<feature type="transmembrane region" description="Helical" evidence="7">
    <location>
        <begin position="170"/>
        <end position="191"/>
    </location>
</feature>
<organism evidence="9 10">
    <name type="scientific">Mortierella alpina</name>
    <name type="common">Oleaginous fungus</name>
    <name type="synonym">Mortierella renispora</name>
    <dbReference type="NCBI Taxonomy" id="64518"/>
    <lineage>
        <taxon>Eukaryota</taxon>
        <taxon>Fungi</taxon>
        <taxon>Fungi incertae sedis</taxon>
        <taxon>Mucoromycota</taxon>
        <taxon>Mortierellomycotina</taxon>
        <taxon>Mortierellomycetes</taxon>
        <taxon>Mortierellales</taxon>
        <taxon>Mortierellaceae</taxon>
        <taxon>Mortierella</taxon>
    </lineage>
</organism>
<dbReference type="InterPro" id="IPR025256">
    <property type="entry name" value="TM7S3/TM198-like_dom"/>
</dbReference>
<feature type="transmembrane region" description="Helical" evidence="7">
    <location>
        <begin position="73"/>
        <end position="90"/>
    </location>
</feature>
<protein>
    <recommendedName>
        <fullName evidence="6">Transmembrane protein 198</fullName>
    </recommendedName>
</protein>
<evidence type="ECO:0000313" key="10">
    <source>
        <dbReference type="Proteomes" id="UP000717515"/>
    </source>
</evidence>